<keyword evidence="1" id="KW-0433">Leucine-rich repeat</keyword>
<evidence type="ECO:0000259" key="6">
    <source>
        <dbReference type="PROSITE" id="PS50104"/>
    </source>
</evidence>
<keyword evidence="8" id="KW-1185">Reference proteome</keyword>
<accession>A0AAD7VGX7</accession>
<dbReference type="PROSITE" id="PS50104">
    <property type="entry name" value="TIR"/>
    <property type="match status" value="1"/>
</dbReference>
<dbReference type="FunFam" id="3.40.50.10140:FF:000007">
    <property type="entry name" value="Disease resistance protein (TIR-NBS-LRR class)"/>
    <property type="match status" value="1"/>
</dbReference>
<dbReference type="SUPFAM" id="SSF52058">
    <property type="entry name" value="L domain-like"/>
    <property type="match status" value="1"/>
</dbReference>
<dbReference type="SUPFAM" id="SSF46785">
    <property type="entry name" value="Winged helix' DNA-binding domain"/>
    <property type="match status" value="1"/>
</dbReference>
<dbReference type="SUPFAM" id="SSF52540">
    <property type="entry name" value="P-loop containing nucleoside triphosphate hydrolases"/>
    <property type="match status" value="1"/>
</dbReference>
<dbReference type="SUPFAM" id="SSF52200">
    <property type="entry name" value="Toll/Interleukin receptor TIR domain"/>
    <property type="match status" value="1"/>
</dbReference>
<dbReference type="EMBL" id="JARAOO010000003">
    <property type="protein sequence ID" value="KAJ7975396.1"/>
    <property type="molecule type" value="Genomic_DNA"/>
</dbReference>
<feature type="compositionally biased region" description="Low complexity" evidence="5">
    <location>
        <begin position="817"/>
        <end position="831"/>
    </location>
</feature>
<evidence type="ECO:0000313" key="8">
    <source>
        <dbReference type="Proteomes" id="UP001163823"/>
    </source>
</evidence>
<dbReference type="InterPro" id="IPR002182">
    <property type="entry name" value="NB-ARC"/>
</dbReference>
<dbReference type="InterPro" id="IPR027417">
    <property type="entry name" value="P-loop_NTPase"/>
</dbReference>
<dbReference type="Gene3D" id="3.40.50.300">
    <property type="entry name" value="P-loop containing nucleotide triphosphate hydrolases"/>
    <property type="match status" value="1"/>
</dbReference>
<dbReference type="Gene3D" id="1.10.8.430">
    <property type="entry name" value="Helical domain of apoptotic protease-activating factors"/>
    <property type="match status" value="1"/>
</dbReference>
<dbReference type="InterPro" id="IPR058546">
    <property type="entry name" value="RPS4B/Roq1-like_LRR"/>
</dbReference>
<dbReference type="InterPro" id="IPR058192">
    <property type="entry name" value="WHD_ROQ1-like"/>
</dbReference>
<dbReference type="InterPro" id="IPR011993">
    <property type="entry name" value="PH-like_dom_sf"/>
</dbReference>
<dbReference type="Pfam" id="PF23282">
    <property type="entry name" value="WHD_ROQ1"/>
    <property type="match status" value="1"/>
</dbReference>
<dbReference type="KEGG" id="qsa:O6P43_005324"/>
<dbReference type="SMART" id="SM00255">
    <property type="entry name" value="TIR"/>
    <property type="match status" value="1"/>
</dbReference>
<gene>
    <name evidence="7" type="ORF">O6P43_005324</name>
</gene>
<reference evidence="7" key="1">
    <citation type="journal article" date="2023" name="Science">
        <title>Elucidation of the pathway for biosynthesis of saponin adjuvants from the soapbark tree.</title>
        <authorList>
            <person name="Reed J."/>
            <person name="Orme A."/>
            <person name="El-Demerdash A."/>
            <person name="Owen C."/>
            <person name="Martin L.B.B."/>
            <person name="Misra R.C."/>
            <person name="Kikuchi S."/>
            <person name="Rejzek M."/>
            <person name="Martin A.C."/>
            <person name="Harkess A."/>
            <person name="Leebens-Mack J."/>
            <person name="Louveau T."/>
            <person name="Stephenson M.J."/>
            <person name="Osbourn A."/>
        </authorList>
    </citation>
    <scope>NUCLEOTIDE SEQUENCE</scope>
    <source>
        <strain evidence="7">S10</strain>
    </source>
</reference>
<dbReference type="InterPro" id="IPR035897">
    <property type="entry name" value="Toll_tir_struct_dom_sf"/>
</dbReference>
<dbReference type="Gene3D" id="3.40.50.10140">
    <property type="entry name" value="Toll/interleukin-1 receptor homology (TIR) domain"/>
    <property type="match status" value="1"/>
</dbReference>
<sequence>MTHEEDSSSSPNSSQAWTYDVFLSFRGDDTRHGFTGNLYNALYQRGIYTFIDDEKLKRGEEISPTLLKAIEESRVSIVVFSENYADSGWCLDELVTIIECMKSKGQWVHPVFYNVDPSDIRHQRNAVGDALAEHEKKPNIDMERVKKWRSAMQELANLSGSHFKFGYEFKFIERIIEDVSSRLDRDLIITDHPVGLESQIADVISRLEAESDYDVQMLGIFGLGGIGKTTLARGVYNHIADQYKCKSFLSNVRETSSKEGLVKLQQKFLADTLGDKDISLRDVKEGMDRIQHGLLHKKVLIVLDDVDQLEQLQTLVGESDWFGPGSTILVTTRDKHLLIAHEIDILYEMKALNNDEALKLFCWSAFKNDEPAEGYEEISARAVQYGSNLPLALKIIGSGLIGKGMDEWKSTLEKYERVPNKDIQNILRISYDNLDDNEKQIFLDIACFFKGMSVETCKKVMKGFGFHPDSGIHALRDKSLVILKEDQTLWMHNIIEEMGREIVRQESGADPSNRSRLWFHEDALQVLKENSGTEKIEAIMLILPQEEMVDWSGEAFEKMKNLRLLVVENAYFSKGPKYLPSTLRVLDWKNYPSPSLPADFDPMKLVILNLPHSSGLTLEVPPKKLEFLPYSHLPYSSLISKVQFEKCEHLIFMDISHCTSLRNVPNLSGIPNLEELYLDHCTNLENIHRSVGLLTKLVKLSAKGCGSLKSFPSEIYLPSLESLNLRKCSTLVKFPEVVKRMEKIRIIDLGECTAIKKLPASFGKLFGLEKLCLRKCTSLTDLPSSFLMLKNLKELDMGNCPKLRKCLKLFKRYDGQSTNSSESTESSSVTTQLDLVSPSESPKISPPNPQLDLVSMSESTESFSFTSQMELDSTSESMESSSVTEQLGLVSLYESSESSVTSHLDLVLLNVEDCNLSDEDVLIILSSFPGLTKLKLSRNKFVTLPACIKELLRLESLQLDFCSHLQEIQAIPQQLQFITATFCRNLTTESSNMLLRQVLHEIPKLEVRVTGRDVPDWFDHCSKGGSVSFWVRHRKFPVIAICSVYGGPGGLDTYVHFEVCLLINGVRVHAHNDSFSLESRHHIWIHDLRAHMSSQQWQTLDNYLEEDWNHVEVSFVMSIGTVKWCGVHVYKKETNMDDIQFTIPNAQSAIVPFESEHDVAGEQEDADSYPEDEKIDNSLQLLKYFRISKTTYKDKAIMVYYEEYETKMWARGTNIGKEITIKDDKRTTAEEDEGDAKTEQKMTLGKKSISFVYRMSEHVRLRSKLSDTVSSTMNFAAAFVVMGGRENIFKITFGMKEGEELLKASHCYKYTKAAPIPGALFISTEKVAFSSEDFDDKLLILIGNIEDVTLSRNVKEPTQKYIEIVTKDKSEYQFRGFLRYESAFKNLRKAISRNTEKMTMKIDEVEVADEAAGDVADEAAHEVADELGNAIVMEPEQENELQCKGRSSINAQEICEQVNQAPKIAENERSSLSLGTKVIKEREKISDTMKSTFNMGAKMIKQSGKEKIPFLPKKLPSPFKSS</sequence>
<dbReference type="EMBL" id="JARAOO010000003">
    <property type="protein sequence ID" value="KAJ7975397.1"/>
    <property type="molecule type" value="Genomic_DNA"/>
</dbReference>
<protein>
    <submittedName>
        <fullName evidence="7">Disease resistance protein</fullName>
    </submittedName>
</protein>
<feature type="region of interest" description="Disordered" evidence="5">
    <location>
        <begin position="816"/>
        <end position="852"/>
    </location>
</feature>
<dbReference type="InterPro" id="IPR036390">
    <property type="entry name" value="WH_DNA-bd_sf"/>
</dbReference>
<dbReference type="GO" id="GO:0043531">
    <property type="term" value="F:ADP binding"/>
    <property type="evidence" value="ECO:0007669"/>
    <property type="project" value="InterPro"/>
</dbReference>
<dbReference type="Pfam" id="PF00931">
    <property type="entry name" value="NB-ARC"/>
    <property type="match status" value="1"/>
</dbReference>
<keyword evidence="3" id="KW-0611">Plant defense</keyword>
<dbReference type="PRINTS" id="PR00364">
    <property type="entry name" value="DISEASERSIST"/>
</dbReference>
<dbReference type="InterPro" id="IPR000157">
    <property type="entry name" value="TIR_dom"/>
</dbReference>
<dbReference type="Pfam" id="PF23286">
    <property type="entry name" value="LRR_13"/>
    <property type="match status" value="2"/>
</dbReference>
<dbReference type="GO" id="GO:0006952">
    <property type="term" value="P:defense response"/>
    <property type="evidence" value="ECO:0007669"/>
    <property type="project" value="UniProtKB-KW"/>
</dbReference>
<feature type="domain" description="TIR" evidence="6">
    <location>
        <begin position="17"/>
        <end position="183"/>
    </location>
</feature>
<evidence type="ECO:0000256" key="1">
    <source>
        <dbReference type="ARBA" id="ARBA00022614"/>
    </source>
</evidence>
<dbReference type="Gene3D" id="2.30.29.30">
    <property type="entry name" value="Pleckstrin-homology domain (PH domain)/Phosphotyrosine-binding domain (PTB)"/>
    <property type="match status" value="1"/>
</dbReference>
<evidence type="ECO:0000256" key="5">
    <source>
        <dbReference type="SAM" id="MobiDB-lite"/>
    </source>
</evidence>
<evidence type="ECO:0000256" key="4">
    <source>
        <dbReference type="ARBA" id="ARBA00023027"/>
    </source>
</evidence>
<dbReference type="Gene3D" id="3.80.10.10">
    <property type="entry name" value="Ribonuclease Inhibitor"/>
    <property type="match status" value="3"/>
</dbReference>
<keyword evidence="2" id="KW-0677">Repeat</keyword>
<dbReference type="InterPro" id="IPR032675">
    <property type="entry name" value="LRR_dom_sf"/>
</dbReference>
<evidence type="ECO:0000313" key="7">
    <source>
        <dbReference type="EMBL" id="KAJ7975397.1"/>
    </source>
</evidence>
<dbReference type="GO" id="GO:0007165">
    <property type="term" value="P:signal transduction"/>
    <property type="evidence" value="ECO:0007669"/>
    <property type="project" value="InterPro"/>
</dbReference>
<dbReference type="Proteomes" id="UP001163823">
    <property type="component" value="Chromosome 3"/>
</dbReference>
<dbReference type="Pfam" id="PF01582">
    <property type="entry name" value="TIR"/>
    <property type="match status" value="1"/>
</dbReference>
<feature type="compositionally biased region" description="Polar residues" evidence="5">
    <location>
        <begin position="832"/>
        <end position="842"/>
    </location>
</feature>
<dbReference type="InterPro" id="IPR044974">
    <property type="entry name" value="Disease_R_plants"/>
</dbReference>
<dbReference type="PANTHER" id="PTHR11017:SF570">
    <property type="entry name" value="DISEASE RESISTANCE PROTEIN (TIR-NBS CLASS)-RELATED"/>
    <property type="match status" value="1"/>
</dbReference>
<comment type="caution">
    <text evidence="7">The sequence shown here is derived from an EMBL/GenBank/DDBJ whole genome shotgun (WGS) entry which is preliminary data.</text>
</comment>
<evidence type="ECO:0000256" key="2">
    <source>
        <dbReference type="ARBA" id="ARBA00022737"/>
    </source>
</evidence>
<name>A0AAD7VGX7_QUISA</name>
<proteinExistence type="predicted"/>
<dbReference type="PANTHER" id="PTHR11017">
    <property type="entry name" value="LEUCINE-RICH REPEAT-CONTAINING PROTEIN"/>
    <property type="match status" value="1"/>
</dbReference>
<evidence type="ECO:0000256" key="3">
    <source>
        <dbReference type="ARBA" id="ARBA00022821"/>
    </source>
</evidence>
<dbReference type="SMART" id="SM00568">
    <property type="entry name" value="GRAM"/>
    <property type="match status" value="1"/>
</dbReference>
<organism evidence="7 8">
    <name type="scientific">Quillaja saponaria</name>
    <name type="common">Soap bark tree</name>
    <dbReference type="NCBI Taxonomy" id="32244"/>
    <lineage>
        <taxon>Eukaryota</taxon>
        <taxon>Viridiplantae</taxon>
        <taxon>Streptophyta</taxon>
        <taxon>Embryophyta</taxon>
        <taxon>Tracheophyta</taxon>
        <taxon>Spermatophyta</taxon>
        <taxon>Magnoliopsida</taxon>
        <taxon>eudicotyledons</taxon>
        <taxon>Gunneridae</taxon>
        <taxon>Pentapetalae</taxon>
        <taxon>rosids</taxon>
        <taxon>fabids</taxon>
        <taxon>Fabales</taxon>
        <taxon>Quillajaceae</taxon>
        <taxon>Quillaja</taxon>
    </lineage>
</organism>
<dbReference type="InterPro" id="IPR042197">
    <property type="entry name" value="Apaf_helical"/>
</dbReference>
<dbReference type="Pfam" id="PF02893">
    <property type="entry name" value="GRAM"/>
    <property type="match status" value="1"/>
</dbReference>
<keyword evidence="4" id="KW-0520">NAD</keyword>
<dbReference type="InterPro" id="IPR004182">
    <property type="entry name" value="GRAM"/>
</dbReference>